<organism evidence="2 3">
    <name type="scientific">Nosema granulosis</name>
    <dbReference type="NCBI Taxonomy" id="83296"/>
    <lineage>
        <taxon>Eukaryota</taxon>
        <taxon>Fungi</taxon>
        <taxon>Fungi incertae sedis</taxon>
        <taxon>Microsporidia</taxon>
        <taxon>Nosematidae</taxon>
        <taxon>Nosema</taxon>
    </lineage>
</organism>
<feature type="region of interest" description="Disordered" evidence="1">
    <location>
        <begin position="149"/>
        <end position="189"/>
    </location>
</feature>
<evidence type="ECO:0000313" key="2">
    <source>
        <dbReference type="EMBL" id="KAF9762750.1"/>
    </source>
</evidence>
<feature type="compositionally biased region" description="Basic and acidic residues" evidence="1">
    <location>
        <begin position="151"/>
        <end position="161"/>
    </location>
</feature>
<evidence type="ECO:0000313" key="3">
    <source>
        <dbReference type="Proteomes" id="UP000740883"/>
    </source>
</evidence>
<keyword evidence="3" id="KW-1185">Reference proteome</keyword>
<protein>
    <submittedName>
        <fullName evidence="2">Uncharacterized protein</fullName>
    </submittedName>
</protein>
<comment type="caution">
    <text evidence="2">The sequence shown here is derived from an EMBL/GenBank/DDBJ whole genome shotgun (WGS) entry which is preliminary data.</text>
</comment>
<gene>
    <name evidence="2" type="ORF">NGRA_1781</name>
</gene>
<sequence>MKRKTTRTNSSVDLYKEELERKGLLKMVGSKKFDEFLDEVYSTLGKEKKIIKEKKKKKKKSLSTGDVSRKEDIRKVETEDSKLKMNSFCNIDCEMEEDSFYSNGYLQSVAHRPSPLNKKEYLYRIDQQPSGTYYNNGYQQAVAHRPLPFDASHHTSRDHPRPMSCIPPPLVRKQPEEKRPHSCDPKGVFHSPRLERLKVNKKELTLRIQAALGLLKLKHHTFN</sequence>
<evidence type="ECO:0000256" key="1">
    <source>
        <dbReference type="SAM" id="MobiDB-lite"/>
    </source>
</evidence>
<dbReference type="AlphaFoldDB" id="A0A9P6GXV2"/>
<dbReference type="OrthoDB" id="10267970at2759"/>
<feature type="compositionally biased region" description="Basic and acidic residues" evidence="1">
    <location>
        <begin position="173"/>
        <end position="184"/>
    </location>
</feature>
<name>A0A9P6GXV2_9MICR</name>
<reference evidence="2 3" key="1">
    <citation type="journal article" date="2020" name="Genome Biol. Evol.">
        <title>Comparative genomics of strictly vertically transmitted, feminizing microsporidia endosymbionts of amphipod crustaceans.</title>
        <authorList>
            <person name="Cormier A."/>
            <person name="Chebbi M.A."/>
            <person name="Giraud I."/>
            <person name="Wattier R."/>
            <person name="Teixeira M."/>
            <person name="Gilbert C."/>
            <person name="Rigaud T."/>
            <person name="Cordaux R."/>
        </authorList>
    </citation>
    <scope>NUCLEOTIDE SEQUENCE [LARGE SCALE GENOMIC DNA]</scope>
    <source>
        <strain evidence="2 3">Ou3-Ou53</strain>
    </source>
</reference>
<dbReference type="Proteomes" id="UP000740883">
    <property type="component" value="Unassembled WGS sequence"/>
</dbReference>
<accession>A0A9P6GXV2</accession>
<proteinExistence type="predicted"/>
<dbReference type="EMBL" id="SBJO01000137">
    <property type="protein sequence ID" value="KAF9762750.1"/>
    <property type="molecule type" value="Genomic_DNA"/>
</dbReference>